<dbReference type="RefSeq" id="WP_192509835.1">
    <property type="nucleotide sequence ID" value="NZ_AQGV01000015.1"/>
</dbReference>
<protein>
    <recommendedName>
        <fullName evidence="3">PilZ domain-containing protein</fullName>
    </recommendedName>
</protein>
<reference evidence="1 2" key="1">
    <citation type="submission" date="2015-03" db="EMBL/GenBank/DDBJ databases">
        <title>Genome sequence of Pseudoalteromonas aurantia.</title>
        <authorList>
            <person name="Xie B.-B."/>
            <person name="Rong J.-C."/>
            <person name="Qin Q.-L."/>
            <person name="Zhang Y.-Z."/>
        </authorList>
    </citation>
    <scope>NUCLEOTIDE SEQUENCE [LARGE SCALE GENOMIC DNA]</scope>
    <source>
        <strain evidence="1 2">208</strain>
    </source>
</reference>
<organism evidence="1 2">
    <name type="scientific">Pseudoalteromonas aurantia 208</name>
    <dbReference type="NCBI Taxonomy" id="1314867"/>
    <lineage>
        <taxon>Bacteria</taxon>
        <taxon>Pseudomonadati</taxon>
        <taxon>Pseudomonadota</taxon>
        <taxon>Gammaproteobacteria</taxon>
        <taxon>Alteromonadales</taxon>
        <taxon>Pseudoalteromonadaceae</taxon>
        <taxon>Pseudoalteromonas</taxon>
    </lineage>
</organism>
<sequence length="195" mass="22153">MKLTSEESNFITQVLQQDSTAQLDIQLSDIETAQLQQWLTTLTQASDLQLLAKINSQIMYFPAHIETKGKNNPTFSCGLPSIFDTNSNHRHWRTEKLTGVQLRATKLGFSFKVLSLSLSGLVIRTFPYNATKLAEYLDYSKVTLILSQGNIAKFDVTSNRVINDTAIALEIMNIHDGLMHLKQEIFEYYNQVHPE</sequence>
<evidence type="ECO:0000313" key="2">
    <source>
        <dbReference type="Proteomes" id="UP000615755"/>
    </source>
</evidence>
<comment type="caution">
    <text evidence="1">The sequence shown here is derived from an EMBL/GenBank/DDBJ whole genome shotgun (WGS) entry which is preliminary data.</text>
</comment>
<keyword evidence="2" id="KW-1185">Reference proteome</keyword>
<dbReference type="Proteomes" id="UP000615755">
    <property type="component" value="Unassembled WGS sequence"/>
</dbReference>
<evidence type="ECO:0000313" key="1">
    <source>
        <dbReference type="EMBL" id="MBE0370785.1"/>
    </source>
</evidence>
<evidence type="ECO:0008006" key="3">
    <source>
        <dbReference type="Google" id="ProtNLM"/>
    </source>
</evidence>
<proteinExistence type="predicted"/>
<gene>
    <name evidence="1" type="ORF">PAUR_b0886</name>
</gene>
<accession>A0ABR9EIE2</accession>
<name>A0ABR9EIE2_9GAMM</name>
<dbReference type="EMBL" id="AQGV01000015">
    <property type="protein sequence ID" value="MBE0370785.1"/>
    <property type="molecule type" value="Genomic_DNA"/>
</dbReference>